<keyword evidence="5" id="KW-1185">Reference proteome</keyword>
<organism evidence="3">
    <name type="scientific">Kwoniella dejecticola CBS 10117</name>
    <dbReference type="NCBI Taxonomy" id="1296121"/>
    <lineage>
        <taxon>Eukaryota</taxon>
        <taxon>Fungi</taxon>
        <taxon>Dikarya</taxon>
        <taxon>Basidiomycota</taxon>
        <taxon>Agaricomycotina</taxon>
        <taxon>Tremellomycetes</taxon>
        <taxon>Tremellales</taxon>
        <taxon>Cryptococcaceae</taxon>
        <taxon>Kwoniella</taxon>
    </lineage>
</organism>
<evidence type="ECO:0000313" key="5">
    <source>
        <dbReference type="Proteomes" id="UP000078595"/>
    </source>
</evidence>
<keyword evidence="2" id="KW-0378">Hydrolase</keyword>
<evidence type="ECO:0000313" key="4">
    <source>
        <dbReference type="EMBL" id="WWC63882.1"/>
    </source>
</evidence>
<reference evidence="3" key="1">
    <citation type="submission" date="2013-07" db="EMBL/GenBank/DDBJ databases">
        <title>The Genome Sequence of Cryptococcus dejecticola CBS10117.</title>
        <authorList>
            <consortium name="The Broad Institute Genome Sequencing Platform"/>
            <person name="Cuomo C."/>
            <person name="Litvintseva A."/>
            <person name="Chen Y."/>
            <person name="Heitman J."/>
            <person name="Sun S."/>
            <person name="Springer D."/>
            <person name="Dromer F."/>
            <person name="Young S.K."/>
            <person name="Zeng Q."/>
            <person name="Gargeya S."/>
            <person name="Fitzgerald M."/>
            <person name="Abouelleil A."/>
            <person name="Alvarado L."/>
            <person name="Berlin A.M."/>
            <person name="Chapman S.B."/>
            <person name="Dewar J."/>
            <person name="Goldberg J."/>
            <person name="Griggs A."/>
            <person name="Gujja S."/>
            <person name="Hansen M."/>
            <person name="Howarth C."/>
            <person name="Imamovic A."/>
            <person name="Larimer J."/>
            <person name="McCowan C."/>
            <person name="Murphy C."/>
            <person name="Pearson M."/>
            <person name="Priest M."/>
            <person name="Roberts A."/>
            <person name="Saif S."/>
            <person name="Shea T."/>
            <person name="Sykes S."/>
            <person name="Wortman J."/>
            <person name="Nusbaum C."/>
            <person name="Birren B."/>
        </authorList>
    </citation>
    <scope>NUCLEOTIDE SEQUENCE [LARGE SCALE GENOMIC DNA]</scope>
    <source>
        <strain evidence="3">CBS 10117</strain>
    </source>
</reference>
<dbReference type="SUPFAM" id="SSF55031">
    <property type="entry name" value="Bacterial exopeptidase dimerisation domain"/>
    <property type="match status" value="1"/>
</dbReference>
<dbReference type="InterPro" id="IPR010158">
    <property type="entry name" value="Amidase_Cbmase"/>
</dbReference>
<dbReference type="STRING" id="1296121.A0A1A5ZUJ9"/>
<dbReference type="SUPFAM" id="SSF53187">
    <property type="entry name" value="Zn-dependent exopeptidases"/>
    <property type="match status" value="1"/>
</dbReference>
<dbReference type="EMBL" id="KI894037">
    <property type="protein sequence ID" value="OBR81485.1"/>
    <property type="molecule type" value="Genomic_DNA"/>
</dbReference>
<comment type="similarity">
    <text evidence="1">Belongs to the peptidase M20A family.</text>
</comment>
<dbReference type="GO" id="GO:0016813">
    <property type="term" value="F:hydrolase activity, acting on carbon-nitrogen (but not peptide) bonds, in linear amidines"/>
    <property type="evidence" value="ECO:0007669"/>
    <property type="project" value="InterPro"/>
</dbReference>
<protein>
    <submittedName>
        <fullName evidence="3">Amidase</fullName>
    </submittedName>
</protein>
<dbReference type="AlphaFoldDB" id="A0A1A5ZUJ9"/>
<sequence length="421" mass="46398">MPIATTVQPRINHQRLNDTLQHSCQWGATPDGGMNRLALNDDDATVRRWFITEAKKLKCDISVDEMGNIFAVRPGRSVRPPIGIGSHLDTQPTGGRYDGILGVLSGLEVLRAVHEADYETEVPLAVVVWTNEEGARFIPSCIGSTVWSESATLEFGHSRKDQDGISIQDELQRHHMLGATRASYQSNPLSAHFEVHIEQGPILFESGLSVATVKGVQGWRWYEIHLQGRGSHAGTTPMTHRRDPLGVFAQMALVAEKLAVELGGLTTIGRVSSLAPQSTNCILDDIVFHLDIRHHELDRLEDLESQLRKEFQAIVGSSKGVEMKEWKQLSDTAPTAFNQTAVSCVENAMKDIPHKVLISGAGHDSVFTARRVPTAMIFIRCRDGISHHPSEYSTPEDITIGAQVLLDAVLSYEKQIATQVI</sequence>
<dbReference type="EMBL" id="CP144537">
    <property type="protein sequence ID" value="WWC63882.1"/>
    <property type="molecule type" value="Genomic_DNA"/>
</dbReference>
<dbReference type="RefSeq" id="XP_018259327.1">
    <property type="nucleotide sequence ID" value="XM_018411515.1"/>
</dbReference>
<dbReference type="PANTHER" id="PTHR32494:SF5">
    <property type="entry name" value="ALLANTOATE AMIDOHYDROLASE"/>
    <property type="match status" value="1"/>
</dbReference>
<dbReference type="Gene3D" id="3.30.70.360">
    <property type="match status" value="1"/>
</dbReference>
<accession>A0A1A5ZUJ9</accession>
<reference evidence="4" key="2">
    <citation type="submission" date="2013-07" db="EMBL/GenBank/DDBJ databases">
        <authorList>
            <consortium name="The Broad Institute Genome Sequencing Platform"/>
            <person name="Cuomo C."/>
            <person name="Litvintseva A."/>
            <person name="Chen Y."/>
            <person name="Heitman J."/>
            <person name="Sun S."/>
            <person name="Springer D."/>
            <person name="Dromer F."/>
            <person name="Young S.K."/>
            <person name="Zeng Q."/>
            <person name="Gargeya S."/>
            <person name="Fitzgerald M."/>
            <person name="Abouelleil A."/>
            <person name="Alvarado L."/>
            <person name="Berlin A.M."/>
            <person name="Chapman S.B."/>
            <person name="Dewar J."/>
            <person name="Goldberg J."/>
            <person name="Griggs A."/>
            <person name="Gujja S."/>
            <person name="Hansen M."/>
            <person name="Howarth C."/>
            <person name="Imamovic A."/>
            <person name="Larimer J."/>
            <person name="McCowan C."/>
            <person name="Murphy C."/>
            <person name="Pearson M."/>
            <person name="Priest M."/>
            <person name="Roberts A."/>
            <person name="Saif S."/>
            <person name="Shea T."/>
            <person name="Sykes S."/>
            <person name="Wortman J."/>
            <person name="Nusbaum C."/>
            <person name="Birren B."/>
        </authorList>
    </citation>
    <scope>NUCLEOTIDE SEQUENCE</scope>
    <source>
        <strain evidence="4">CBS 10117</strain>
    </source>
</reference>
<dbReference type="GeneID" id="28971954"/>
<reference evidence="4" key="3">
    <citation type="submission" date="2024-02" db="EMBL/GenBank/DDBJ databases">
        <title>Comparative genomics of Cryptococcus and Kwoniella reveals pathogenesis evolution and contrasting modes of karyotype evolution via chromosome fusion or intercentromeric recombination.</title>
        <authorList>
            <person name="Coelho M.A."/>
            <person name="David-Palma M."/>
            <person name="Shea T."/>
            <person name="Bowers K."/>
            <person name="McGinley-Smith S."/>
            <person name="Mohammad A.W."/>
            <person name="Gnirke A."/>
            <person name="Yurkov A.M."/>
            <person name="Nowrousian M."/>
            <person name="Sun S."/>
            <person name="Cuomo C.A."/>
            <person name="Heitman J."/>
        </authorList>
    </citation>
    <scope>NUCLEOTIDE SEQUENCE</scope>
    <source>
        <strain evidence="4">CBS 10117</strain>
    </source>
</reference>
<dbReference type="InterPro" id="IPR036264">
    <property type="entry name" value="Bact_exopeptidase_dim_dom"/>
</dbReference>
<gene>
    <name evidence="3" type="ORF">I303_08255</name>
    <name evidence="4" type="ORF">I303_106487</name>
</gene>
<evidence type="ECO:0000256" key="1">
    <source>
        <dbReference type="ARBA" id="ARBA00006247"/>
    </source>
</evidence>
<dbReference type="KEGG" id="kdj:28971954"/>
<dbReference type="Proteomes" id="UP000078595">
    <property type="component" value="Chromosome 8"/>
</dbReference>
<dbReference type="InterPro" id="IPR002933">
    <property type="entry name" value="Peptidase_M20"/>
</dbReference>
<dbReference type="CDD" id="cd03884">
    <property type="entry name" value="M20_bAS"/>
    <property type="match status" value="1"/>
</dbReference>
<evidence type="ECO:0000313" key="3">
    <source>
        <dbReference type="EMBL" id="OBR81485.1"/>
    </source>
</evidence>
<dbReference type="NCBIfam" id="TIGR01879">
    <property type="entry name" value="hydantase"/>
    <property type="match status" value="1"/>
</dbReference>
<dbReference type="Gene3D" id="3.40.630.10">
    <property type="entry name" value="Zn peptidases"/>
    <property type="match status" value="1"/>
</dbReference>
<dbReference type="OrthoDB" id="4676at2759"/>
<evidence type="ECO:0000256" key="2">
    <source>
        <dbReference type="ARBA" id="ARBA00022801"/>
    </source>
</evidence>
<dbReference type="PIRSF" id="PIRSF001235">
    <property type="entry name" value="Amidase_carbamoylase"/>
    <property type="match status" value="1"/>
</dbReference>
<name>A0A1A5ZUJ9_9TREE</name>
<dbReference type="Pfam" id="PF01546">
    <property type="entry name" value="Peptidase_M20"/>
    <property type="match status" value="1"/>
</dbReference>
<dbReference type="VEuPathDB" id="FungiDB:I303_08255"/>
<proteinExistence type="inferred from homology"/>
<dbReference type="PANTHER" id="PTHR32494">
    <property type="entry name" value="ALLANTOATE DEIMINASE-RELATED"/>
    <property type="match status" value="1"/>
</dbReference>